<keyword evidence="3" id="KW-1185">Reference proteome</keyword>
<dbReference type="VEuPathDB" id="FungiDB:C8Q69DRAFT_95336"/>
<comment type="caution">
    <text evidence="2">The sequence shown here is derived from an EMBL/GenBank/DDBJ whole genome shotgun (WGS) entry which is preliminary data.</text>
</comment>
<reference evidence="2 3" key="1">
    <citation type="journal article" date="2018" name="Front. Microbiol.">
        <title>Genomic and genetic insights into a cosmopolitan fungus, Paecilomyces variotii (Eurotiales).</title>
        <authorList>
            <person name="Urquhart A.S."/>
            <person name="Mondo S.J."/>
            <person name="Makela M.R."/>
            <person name="Hane J.K."/>
            <person name="Wiebenga A."/>
            <person name="He G."/>
            <person name="Mihaltcheva S."/>
            <person name="Pangilinan J."/>
            <person name="Lipzen A."/>
            <person name="Barry K."/>
            <person name="de Vries R.P."/>
            <person name="Grigoriev I.V."/>
            <person name="Idnurm A."/>
        </authorList>
    </citation>
    <scope>NUCLEOTIDE SEQUENCE [LARGE SCALE GENOMIC DNA]</scope>
    <source>
        <strain evidence="2 3">CBS 101075</strain>
    </source>
</reference>
<evidence type="ECO:0000313" key="2">
    <source>
        <dbReference type="EMBL" id="RWQ92357.1"/>
    </source>
</evidence>
<dbReference type="Proteomes" id="UP000283841">
    <property type="component" value="Unassembled WGS sequence"/>
</dbReference>
<proteinExistence type="predicted"/>
<gene>
    <name evidence="2" type="ORF">C8Q69DRAFT_95336</name>
</gene>
<evidence type="ECO:0000313" key="3">
    <source>
        <dbReference type="Proteomes" id="UP000283841"/>
    </source>
</evidence>
<dbReference type="GeneID" id="39603484"/>
<name>A0A443HKM4_BYSSP</name>
<feature type="compositionally biased region" description="Polar residues" evidence="1">
    <location>
        <begin position="294"/>
        <end position="313"/>
    </location>
</feature>
<dbReference type="RefSeq" id="XP_028482002.1">
    <property type="nucleotide sequence ID" value="XM_028634207.1"/>
</dbReference>
<evidence type="ECO:0000256" key="1">
    <source>
        <dbReference type="SAM" id="MobiDB-lite"/>
    </source>
</evidence>
<protein>
    <submittedName>
        <fullName evidence="2">Uncharacterized protein</fullName>
    </submittedName>
</protein>
<dbReference type="STRING" id="264951.A0A443HKM4"/>
<feature type="compositionally biased region" description="Low complexity" evidence="1">
    <location>
        <begin position="1"/>
        <end position="25"/>
    </location>
</feature>
<organism evidence="2 3">
    <name type="scientific">Byssochlamys spectabilis</name>
    <name type="common">Paecilomyces variotii</name>
    <dbReference type="NCBI Taxonomy" id="264951"/>
    <lineage>
        <taxon>Eukaryota</taxon>
        <taxon>Fungi</taxon>
        <taxon>Dikarya</taxon>
        <taxon>Ascomycota</taxon>
        <taxon>Pezizomycotina</taxon>
        <taxon>Eurotiomycetes</taxon>
        <taxon>Eurotiomycetidae</taxon>
        <taxon>Eurotiales</taxon>
        <taxon>Thermoascaceae</taxon>
        <taxon>Paecilomyces</taxon>
    </lineage>
</organism>
<feature type="region of interest" description="Disordered" evidence="1">
    <location>
        <begin position="1"/>
        <end position="26"/>
    </location>
</feature>
<sequence>MASNPPTEPPSSNASTATPTAPTSNLITIPPELETFREKLFHLDKHSPYTMSSAQFHHLFPFVDNMFTRNRVTPKADGRVVHYYWCRLWRKTERPTVPPEQRQRQRTSRKPQACPFKMKVQDNGVTVVIELTAGVHNHDYELMAHKATTAVRQLAAQEVAKGYKPAEVKKMLFNPQNGNREAILAAGGTKFNIQDIHNAAQVHAKRKQADVKLDEEIWPLPRRRFELHKILDGIQYAYYKIEAETANWPEALCDRAIKRWIQDVRQVTESIRRQGAEELRAQLRAEDRELLRESPQSSVVETTNIGGLDSRQT</sequence>
<dbReference type="AlphaFoldDB" id="A0A443HKM4"/>
<dbReference type="EMBL" id="RCNU01000013">
    <property type="protein sequence ID" value="RWQ92357.1"/>
    <property type="molecule type" value="Genomic_DNA"/>
</dbReference>
<feature type="region of interest" description="Disordered" evidence="1">
    <location>
        <begin position="289"/>
        <end position="313"/>
    </location>
</feature>
<accession>A0A443HKM4</accession>